<evidence type="ECO:0000313" key="2">
    <source>
        <dbReference type="EMBL" id="JAD17407.1"/>
    </source>
</evidence>
<feature type="region of interest" description="Disordered" evidence="1">
    <location>
        <begin position="1"/>
        <end position="32"/>
    </location>
</feature>
<sequence>MSQGGRRLASTPGRRPTFSPTSFPTPSMVSAC</sequence>
<organism evidence="2">
    <name type="scientific">Arundo donax</name>
    <name type="common">Giant reed</name>
    <name type="synonym">Donax arundinaceus</name>
    <dbReference type="NCBI Taxonomy" id="35708"/>
    <lineage>
        <taxon>Eukaryota</taxon>
        <taxon>Viridiplantae</taxon>
        <taxon>Streptophyta</taxon>
        <taxon>Embryophyta</taxon>
        <taxon>Tracheophyta</taxon>
        <taxon>Spermatophyta</taxon>
        <taxon>Magnoliopsida</taxon>
        <taxon>Liliopsida</taxon>
        <taxon>Poales</taxon>
        <taxon>Poaceae</taxon>
        <taxon>PACMAD clade</taxon>
        <taxon>Arundinoideae</taxon>
        <taxon>Arundineae</taxon>
        <taxon>Arundo</taxon>
    </lineage>
</organism>
<dbReference type="PROSITE" id="PS51257">
    <property type="entry name" value="PROKAR_LIPOPROTEIN"/>
    <property type="match status" value="1"/>
</dbReference>
<reference evidence="2" key="1">
    <citation type="submission" date="2014-09" db="EMBL/GenBank/DDBJ databases">
        <authorList>
            <person name="Magalhaes I.L.F."/>
            <person name="Oliveira U."/>
            <person name="Santos F.R."/>
            <person name="Vidigal T.H.D.A."/>
            <person name="Brescovit A.D."/>
            <person name="Santos A.J."/>
        </authorList>
    </citation>
    <scope>NUCLEOTIDE SEQUENCE</scope>
    <source>
        <tissue evidence="2">Shoot tissue taken approximately 20 cm above the soil surface</tissue>
    </source>
</reference>
<protein>
    <submittedName>
        <fullName evidence="2">Uncharacterized protein</fullName>
    </submittedName>
</protein>
<evidence type="ECO:0000256" key="1">
    <source>
        <dbReference type="SAM" id="MobiDB-lite"/>
    </source>
</evidence>
<proteinExistence type="predicted"/>
<accession>A0A0A8Y094</accession>
<reference evidence="2" key="2">
    <citation type="journal article" date="2015" name="Data Brief">
        <title>Shoot transcriptome of the giant reed, Arundo donax.</title>
        <authorList>
            <person name="Barrero R.A."/>
            <person name="Guerrero F.D."/>
            <person name="Moolhuijzen P."/>
            <person name="Goolsby J.A."/>
            <person name="Tidwell J."/>
            <person name="Bellgard S.E."/>
            <person name="Bellgard M.I."/>
        </authorList>
    </citation>
    <scope>NUCLEOTIDE SEQUENCE</scope>
    <source>
        <tissue evidence="2">Shoot tissue taken approximately 20 cm above the soil surface</tissue>
    </source>
</reference>
<feature type="compositionally biased region" description="Low complexity" evidence="1">
    <location>
        <begin position="16"/>
        <end position="32"/>
    </location>
</feature>
<dbReference type="AlphaFoldDB" id="A0A0A8Y094"/>
<name>A0A0A8Y094_ARUDO</name>
<dbReference type="EMBL" id="GBRH01280488">
    <property type="protein sequence ID" value="JAD17407.1"/>
    <property type="molecule type" value="Transcribed_RNA"/>
</dbReference>